<evidence type="ECO:0000256" key="7">
    <source>
        <dbReference type="ARBA" id="ARBA00023136"/>
    </source>
</evidence>
<evidence type="ECO:0000313" key="11">
    <source>
        <dbReference type="Proteomes" id="UP000510647"/>
    </source>
</evidence>
<accession>A0A7H9HNG1</accession>
<evidence type="ECO:0000313" key="10">
    <source>
        <dbReference type="EMBL" id="QLQ78789.1"/>
    </source>
</evidence>
<keyword evidence="11" id="KW-1185">Reference proteome</keyword>
<evidence type="ECO:0000256" key="2">
    <source>
        <dbReference type="ARBA" id="ARBA00006375"/>
    </source>
</evidence>
<keyword evidence="6" id="KW-1133">Transmembrane helix</keyword>
<dbReference type="InterPro" id="IPR023395">
    <property type="entry name" value="MCP_dom_sf"/>
</dbReference>
<dbReference type="Proteomes" id="UP000510647">
    <property type="component" value="Chromosome 2"/>
</dbReference>
<organism evidence="10 11">
    <name type="scientific">Torulaspora globosa</name>
    <dbReference type="NCBI Taxonomy" id="48254"/>
    <lineage>
        <taxon>Eukaryota</taxon>
        <taxon>Fungi</taxon>
        <taxon>Dikarya</taxon>
        <taxon>Ascomycota</taxon>
        <taxon>Saccharomycotina</taxon>
        <taxon>Saccharomycetes</taxon>
        <taxon>Saccharomycetales</taxon>
        <taxon>Saccharomycetaceae</taxon>
        <taxon>Torulaspora</taxon>
    </lineage>
</organism>
<keyword evidence="3 9" id="KW-0813">Transport</keyword>
<evidence type="ECO:0000256" key="5">
    <source>
        <dbReference type="ARBA" id="ARBA00022737"/>
    </source>
</evidence>
<dbReference type="SUPFAM" id="SSF103506">
    <property type="entry name" value="Mitochondrial carrier"/>
    <property type="match status" value="1"/>
</dbReference>
<dbReference type="Gene3D" id="1.50.40.10">
    <property type="entry name" value="Mitochondrial carrier domain"/>
    <property type="match status" value="1"/>
</dbReference>
<feature type="repeat" description="Solcar" evidence="8">
    <location>
        <begin position="10"/>
        <end position="94"/>
    </location>
</feature>
<evidence type="ECO:0000256" key="8">
    <source>
        <dbReference type="PROSITE-ProRule" id="PRU00282"/>
    </source>
</evidence>
<dbReference type="Pfam" id="PF00153">
    <property type="entry name" value="Mito_carr"/>
    <property type="match status" value="3"/>
</dbReference>
<feature type="repeat" description="Solcar" evidence="8">
    <location>
        <begin position="203"/>
        <end position="287"/>
    </location>
</feature>
<evidence type="ECO:0000256" key="9">
    <source>
        <dbReference type="RuleBase" id="RU000488"/>
    </source>
</evidence>
<proteinExistence type="inferred from homology"/>
<protein>
    <recommendedName>
        <fullName evidence="12">Mitochondrial carrier</fullName>
    </recommendedName>
</protein>
<evidence type="ECO:0008006" key="12">
    <source>
        <dbReference type="Google" id="ProtNLM"/>
    </source>
</evidence>
<dbReference type="InterPro" id="IPR050391">
    <property type="entry name" value="Mito_Metabolite_Transporter"/>
</dbReference>
<evidence type="ECO:0000256" key="6">
    <source>
        <dbReference type="ARBA" id="ARBA00022989"/>
    </source>
</evidence>
<dbReference type="PANTHER" id="PTHR45618">
    <property type="entry name" value="MITOCHONDRIAL DICARBOXYLATE CARRIER-RELATED"/>
    <property type="match status" value="1"/>
</dbReference>
<keyword evidence="4 8" id="KW-0812">Transmembrane</keyword>
<dbReference type="GO" id="GO:0016020">
    <property type="term" value="C:membrane"/>
    <property type="evidence" value="ECO:0007669"/>
    <property type="project" value="UniProtKB-SubCell"/>
</dbReference>
<keyword evidence="7 8" id="KW-0472">Membrane</keyword>
<sequence>MTDKAARIEKPIKYPWWYGGAGGIFACVVTHPLDLAKVRLQTAPSPKPTLLDMIRRILQQEGPRGLYAGLSASVLRQCTYTTARFGCYDIIKENLIPVSETNNSFYLLPCSMLSGAIGGLVGNPADVVNIRMQNDSAHEAHLRRGYKNAIDGLNNIIKEEGFHKLFTGLGPNLVRGILMTASQVVSYDVFKYQLTTRFGMDPVEKKTHFSASLLAGLVATTVCSPADVIKTRIMNAQQHHESAMKVLLQSVKNEGVLFMFRGWLPSFARLGPNTILIFLAVEQLRKYRIGMRD</sequence>
<evidence type="ECO:0000256" key="4">
    <source>
        <dbReference type="ARBA" id="ARBA00022692"/>
    </source>
</evidence>
<dbReference type="AlphaFoldDB" id="A0A7H9HNG1"/>
<comment type="subcellular location">
    <subcellularLocation>
        <location evidence="1">Membrane</location>
        <topology evidence="1">Multi-pass membrane protein</topology>
    </subcellularLocation>
</comment>
<gene>
    <name evidence="10" type="ORF">HG537_0B01370</name>
</gene>
<evidence type="ECO:0000256" key="1">
    <source>
        <dbReference type="ARBA" id="ARBA00004141"/>
    </source>
</evidence>
<reference evidence="10 11" key="1">
    <citation type="submission" date="2020-06" db="EMBL/GenBank/DDBJ databases">
        <title>The yeast mating-type switching endonuclease HO is a domesticated member of an unorthodox homing genetic element family.</title>
        <authorList>
            <person name="Coughlan A.Y."/>
            <person name="Lombardi L."/>
            <person name="Braun-Galleani S."/>
            <person name="Martos A.R."/>
            <person name="Galeote V."/>
            <person name="Bigey F."/>
            <person name="Dequin S."/>
            <person name="Byrne K.P."/>
            <person name="Wolfe K.H."/>
        </authorList>
    </citation>
    <scope>NUCLEOTIDE SEQUENCE [LARGE SCALE GENOMIC DNA]</scope>
    <source>
        <strain evidence="10 11">CBS2947</strain>
    </source>
</reference>
<feature type="repeat" description="Solcar" evidence="8">
    <location>
        <begin position="102"/>
        <end position="193"/>
    </location>
</feature>
<keyword evidence="5" id="KW-0677">Repeat</keyword>
<evidence type="ECO:0000256" key="3">
    <source>
        <dbReference type="ARBA" id="ARBA00022448"/>
    </source>
</evidence>
<dbReference type="PROSITE" id="PS51257">
    <property type="entry name" value="PROKAR_LIPOPROTEIN"/>
    <property type="match status" value="1"/>
</dbReference>
<dbReference type="EMBL" id="CP059268">
    <property type="protein sequence ID" value="QLQ78789.1"/>
    <property type="molecule type" value="Genomic_DNA"/>
</dbReference>
<dbReference type="PROSITE" id="PS50920">
    <property type="entry name" value="SOLCAR"/>
    <property type="match status" value="3"/>
</dbReference>
<dbReference type="InterPro" id="IPR018108">
    <property type="entry name" value="MCP_transmembrane"/>
</dbReference>
<comment type="similarity">
    <text evidence="2 9">Belongs to the mitochondrial carrier (TC 2.A.29) family.</text>
</comment>
<dbReference type="OrthoDB" id="448427at2759"/>
<name>A0A7H9HNG1_9SACH</name>